<feature type="repeat" description="WD" evidence="5">
    <location>
        <begin position="160"/>
        <end position="202"/>
    </location>
</feature>
<evidence type="ECO:0000256" key="4">
    <source>
        <dbReference type="ARBA" id="ARBA00022737"/>
    </source>
</evidence>
<proteinExistence type="predicted"/>
<comment type="caution">
    <text evidence="6">The sequence shown here is derived from an EMBL/GenBank/DDBJ whole genome shotgun (WGS) entry which is preliminary data.</text>
</comment>
<evidence type="ECO:0000256" key="3">
    <source>
        <dbReference type="ARBA" id="ARBA00022574"/>
    </source>
</evidence>
<dbReference type="SUPFAM" id="SSF50978">
    <property type="entry name" value="WD40 repeat-like"/>
    <property type="match status" value="1"/>
</dbReference>
<dbReference type="PROSITE" id="PS50294">
    <property type="entry name" value="WD_REPEATS_REGION"/>
    <property type="match status" value="2"/>
</dbReference>
<name>A0AA88Y584_PINIB</name>
<evidence type="ECO:0008006" key="8">
    <source>
        <dbReference type="Google" id="ProtNLM"/>
    </source>
</evidence>
<dbReference type="EMBL" id="VSWD01000007">
    <property type="protein sequence ID" value="KAK3098735.1"/>
    <property type="molecule type" value="Genomic_DNA"/>
</dbReference>
<evidence type="ECO:0000313" key="6">
    <source>
        <dbReference type="EMBL" id="KAK3098735.1"/>
    </source>
</evidence>
<comment type="subcellular location">
    <subcellularLocation>
        <location evidence="1">Cytoplasm</location>
    </subcellularLocation>
</comment>
<feature type="repeat" description="WD" evidence="5">
    <location>
        <begin position="118"/>
        <end position="159"/>
    </location>
</feature>
<dbReference type="InterPro" id="IPR015943">
    <property type="entry name" value="WD40/YVTN_repeat-like_dom_sf"/>
</dbReference>
<protein>
    <recommendedName>
        <fullName evidence="8">Methylosome protein 50</fullName>
    </recommendedName>
</protein>
<dbReference type="SMART" id="SM00320">
    <property type="entry name" value="WD40"/>
    <property type="match status" value="2"/>
</dbReference>
<dbReference type="InterPro" id="IPR001680">
    <property type="entry name" value="WD40_rpt"/>
</dbReference>
<dbReference type="Proteomes" id="UP001186944">
    <property type="component" value="Unassembled WGS sequence"/>
</dbReference>
<evidence type="ECO:0000313" key="7">
    <source>
        <dbReference type="Proteomes" id="UP001186944"/>
    </source>
</evidence>
<evidence type="ECO:0000256" key="2">
    <source>
        <dbReference type="ARBA" id="ARBA00022490"/>
    </source>
</evidence>
<dbReference type="PANTHER" id="PTHR46853">
    <property type="entry name" value="METHYLOSOME PROTEIN 50"/>
    <property type="match status" value="1"/>
</dbReference>
<dbReference type="Gene3D" id="2.130.10.10">
    <property type="entry name" value="YVTN repeat-like/Quinoprotein amine dehydrogenase"/>
    <property type="match status" value="1"/>
</dbReference>
<evidence type="ECO:0000256" key="5">
    <source>
        <dbReference type="PROSITE-ProRule" id="PRU00221"/>
    </source>
</evidence>
<dbReference type="GO" id="GO:0034709">
    <property type="term" value="C:methylosome"/>
    <property type="evidence" value="ECO:0007669"/>
    <property type="project" value="TreeGrafter"/>
</dbReference>
<keyword evidence="2" id="KW-0963">Cytoplasm</keyword>
<keyword evidence="3 5" id="KW-0853">WD repeat</keyword>
<dbReference type="InterPro" id="IPR036322">
    <property type="entry name" value="WD40_repeat_dom_sf"/>
</dbReference>
<dbReference type="Pfam" id="PF00400">
    <property type="entry name" value="WD40"/>
    <property type="match status" value="2"/>
</dbReference>
<dbReference type="PROSITE" id="PS50082">
    <property type="entry name" value="WD_REPEATS_2"/>
    <property type="match status" value="2"/>
</dbReference>
<dbReference type="PANTHER" id="PTHR46853:SF1">
    <property type="entry name" value="METHYLOSOME PROTEIN 50"/>
    <property type="match status" value="1"/>
</dbReference>
<dbReference type="AlphaFoldDB" id="A0AA88Y584"/>
<dbReference type="GO" id="GO:0007309">
    <property type="term" value="P:oocyte axis specification"/>
    <property type="evidence" value="ECO:0007669"/>
    <property type="project" value="TreeGrafter"/>
</dbReference>
<sequence>MFTVIRPPYFRFLNPSMPNISPSVIKVKVYDNMNIDGGVLLGASSLTGRYWFGSLWYCKNPEDILCLEKCTAGVQLEAGLGDAVWLDDSKVLVGLDTGGVAVWELTDEYRTFVHVQSAVEHDDMVSSVSVATDKNRAVSGSYDKCIKVWDMETMSSVTTYRGHYDMVQAVKYHPTEPALILSCSQDGRTCLWDTRDQKQVTVLGGFVRNPYPLVCLDTSPLQHSPTYVTWNPSSQYNYTVSDESGQIVIKDTRATQDTCITFCPHKRSVTKLEYNPDR</sequence>
<organism evidence="6 7">
    <name type="scientific">Pinctada imbricata</name>
    <name type="common">Atlantic pearl-oyster</name>
    <name type="synonym">Pinctada martensii</name>
    <dbReference type="NCBI Taxonomy" id="66713"/>
    <lineage>
        <taxon>Eukaryota</taxon>
        <taxon>Metazoa</taxon>
        <taxon>Spiralia</taxon>
        <taxon>Lophotrochozoa</taxon>
        <taxon>Mollusca</taxon>
        <taxon>Bivalvia</taxon>
        <taxon>Autobranchia</taxon>
        <taxon>Pteriomorphia</taxon>
        <taxon>Pterioida</taxon>
        <taxon>Pterioidea</taxon>
        <taxon>Pteriidae</taxon>
        <taxon>Pinctada</taxon>
    </lineage>
</organism>
<reference evidence="6" key="1">
    <citation type="submission" date="2019-08" db="EMBL/GenBank/DDBJ databases">
        <title>The improved chromosome-level genome for the pearl oyster Pinctada fucata martensii using PacBio sequencing and Hi-C.</title>
        <authorList>
            <person name="Zheng Z."/>
        </authorList>
    </citation>
    <scope>NUCLEOTIDE SEQUENCE</scope>
    <source>
        <strain evidence="6">ZZ-2019</strain>
        <tissue evidence="6">Adductor muscle</tissue>
    </source>
</reference>
<keyword evidence="7" id="KW-1185">Reference proteome</keyword>
<evidence type="ECO:0000256" key="1">
    <source>
        <dbReference type="ARBA" id="ARBA00004496"/>
    </source>
</evidence>
<dbReference type="InterPro" id="IPR019775">
    <property type="entry name" value="WD40_repeat_CS"/>
</dbReference>
<dbReference type="PROSITE" id="PS00678">
    <property type="entry name" value="WD_REPEATS_1"/>
    <property type="match status" value="2"/>
</dbReference>
<keyword evidence="4" id="KW-0677">Repeat</keyword>
<accession>A0AA88Y584</accession>
<dbReference type="InterPro" id="IPR052139">
    <property type="entry name" value="Methylosome_Comp_WDR77"/>
</dbReference>
<gene>
    <name evidence="6" type="ORF">FSP39_022560</name>
</gene>